<evidence type="ECO:0000313" key="3">
    <source>
        <dbReference type="EMBL" id="SCP95680.1"/>
    </source>
</evidence>
<proteinExistence type="predicted"/>
<dbReference type="PANTHER" id="PTHR34136:SF1">
    <property type="entry name" value="UDP-N-ACETYL-D-MANNOSAMINURONIC ACID TRANSFERASE"/>
    <property type="match status" value="1"/>
</dbReference>
<keyword evidence="4" id="KW-1185">Reference proteome</keyword>
<sequence length="224" mass="25636">MSKKISVLGVSVDNYSVEEAMVLIDEYLKNDYMNTIGYVTEEMLIVADENPEVKVKIENLDMTVIGKSEILDVAGITDPQRIQETEEDLFIKEFIRHAAEKEESVYILSENLQIVEEIEHYFERHQVNLEVVGSCVIESGMGDDDRVINEINSYAPDIIMAFMESPFQEEFVFSNKGKLCSKVWLGMGMNLGIIKKKNWLVSKVGKELFRRKVAKFNSRCESDS</sequence>
<dbReference type="GO" id="GO:0016758">
    <property type="term" value="F:hexosyltransferase activity"/>
    <property type="evidence" value="ECO:0007669"/>
    <property type="project" value="TreeGrafter"/>
</dbReference>
<keyword evidence="2 3" id="KW-0808">Transferase</keyword>
<dbReference type="STRING" id="1619234.SAMN05421730_1002117"/>
<reference evidence="3 4" key="1">
    <citation type="submission" date="2016-09" db="EMBL/GenBank/DDBJ databases">
        <authorList>
            <person name="Capua I."/>
            <person name="De Benedictis P."/>
            <person name="Joannis T."/>
            <person name="Lombin L.H."/>
            <person name="Cattoli G."/>
        </authorList>
    </citation>
    <scope>NUCLEOTIDE SEQUENCE [LARGE SCALE GENOMIC DNA]</scope>
    <source>
        <strain evidence="3 4">GluBS11</strain>
    </source>
</reference>
<name>A0A1D3TQ72_9FIRM</name>
<dbReference type="PANTHER" id="PTHR34136">
    <property type="match status" value="1"/>
</dbReference>
<accession>A0A1D3TQ72</accession>
<dbReference type="AlphaFoldDB" id="A0A1D3TQ72"/>
<dbReference type="InterPro" id="IPR004629">
    <property type="entry name" value="WecG_TagA_CpsF"/>
</dbReference>
<dbReference type="RefSeq" id="WP_091230233.1">
    <property type="nucleotide sequence ID" value="NZ_FMKA01000002.1"/>
</dbReference>
<protein>
    <submittedName>
        <fullName evidence="3">UDP-N-acetyl-D-mannosaminuronic acid transferase, WecB/TagA/CpsF family</fullName>
    </submittedName>
</protein>
<evidence type="ECO:0000256" key="2">
    <source>
        <dbReference type="ARBA" id="ARBA00022679"/>
    </source>
</evidence>
<evidence type="ECO:0000256" key="1">
    <source>
        <dbReference type="ARBA" id="ARBA00022676"/>
    </source>
</evidence>
<dbReference type="Pfam" id="PF03808">
    <property type="entry name" value="Glyco_tran_WecG"/>
    <property type="match status" value="1"/>
</dbReference>
<keyword evidence="1" id="KW-0328">Glycosyltransferase</keyword>
<gene>
    <name evidence="3" type="ORF">SAMN05421730_1002117</name>
</gene>
<organism evidence="3 4">
    <name type="scientific">Anaerobium acetethylicum</name>
    <dbReference type="NCBI Taxonomy" id="1619234"/>
    <lineage>
        <taxon>Bacteria</taxon>
        <taxon>Bacillati</taxon>
        <taxon>Bacillota</taxon>
        <taxon>Clostridia</taxon>
        <taxon>Lachnospirales</taxon>
        <taxon>Lachnospiraceae</taxon>
        <taxon>Anaerobium</taxon>
    </lineage>
</organism>
<evidence type="ECO:0000313" key="4">
    <source>
        <dbReference type="Proteomes" id="UP000199315"/>
    </source>
</evidence>
<dbReference type="OrthoDB" id="1770743at2"/>
<dbReference type="EMBL" id="FMKA01000002">
    <property type="protein sequence ID" value="SCP95680.1"/>
    <property type="molecule type" value="Genomic_DNA"/>
</dbReference>
<dbReference type="Proteomes" id="UP000199315">
    <property type="component" value="Unassembled WGS sequence"/>
</dbReference>